<dbReference type="OrthoDB" id="88848at2759"/>
<accession>A0A9W6YBY7</accession>
<keyword evidence="3" id="KW-1185">Reference proteome</keyword>
<proteinExistence type="predicted"/>
<dbReference type="Proteomes" id="UP001165121">
    <property type="component" value="Unassembled WGS sequence"/>
</dbReference>
<dbReference type="EMBL" id="BSXT01004775">
    <property type="protein sequence ID" value="GMF58915.1"/>
    <property type="molecule type" value="Genomic_DNA"/>
</dbReference>
<reference evidence="2" key="1">
    <citation type="submission" date="2023-04" db="EMBL/GenBank/DDBJ databases">
        <title>Phytophthora fragariaefolia NBRC 109709.</title>
        <authorList>
            <person name="Ichikawa N."/>
            <person name="Sato H."/>
            <person name="Tonouchi N."/>
        </authorList>
    </citation>
    <scope>NUCLEOTIDE SEQUENCE</scope>
    <source>
        <strain evidence="2">NBRC 109709</strain>
    </source>
</reference>
<name>A0A9W6YBY7_9STRA</name>
<dbReference type="AlphaFoldDB" id="A0A9W6YBY7"/>
<evidence type="ECO:0000313" key="2">
    <source>
        <dbReference type="EMBL" id="GMF58915.1"/>
    </source>
</evidence>
<gene>
    <name evidence="2" type="ORF">Pfra01_002541500</name>
</gene>
<feature type="region of interest" description="Disordered" evidence="1">
    <location>
        <begin position="54"/>
        <end position="91"/>
    </location>
</feature>
<protein>
    <submittedName>
        <fullName evidence="2">Unnamed protein product</fullName>
    </submittedName>
</protein>
<feature type="region of interest" description="Disordered" evidence="1">
    <location>
        <begin position="110"/>
        <end position="149"/>
    </location>
</feature>
<organism evidence="2 3">
    <name type="scientific">Phytophthora fragariaefolia</name>
    <dbReference type="NCBI Taxonomy" id="1490495"/>
    <lineage>
        <taxon>Eukaryota</taxon>
        <taxon>Sar</taxon>
        <taxon>Stramenopiles</taxon>
        <taxon>Oomycota</taxon>
        <taxon>Peronosporomycetes</taxon>
        <taxon>Peronosporales</taxon>
        <taxon>Peronosporaceae</taxon>
        <taxon>Phytophthora</taxon>
    </lineage>
</organism>
<sequence>MRVRLLREVFVPTGFDTTVDFGTSVIPLITEFGSVISVTPLEFVRTYIGPSRSTARVDQATDYDPDPPHDVLVAGIGPQPPATAPTVASPLQRDEVPTWVTTSTAPAAFSTSVAAGTTAPGISESGFRNSDVPRSVNPADDSDYPAAPS</sequence>
<evidence type="ECO:0000256" key="1">
    <source>
        <dbReference type="SAM" id="MobiDB-lite"/>
    </source>
</evidence>
<comment type="caution">
    <text evidence="2">The sequence shown here is derived from an EMBL/GenBank/DDBJ whole genome shotgun (WGS) entry which is preliminary data.</text>
</comment>
<evidence type="ECO:0000313" key="3">
    <source>
        <dbReference type="Proteomes" id="UP001165121"/>
    </source>
</evidence>